<evidence type="ECO:0000256" key="1">
    <source>
        <dbReference type="ARBA" id="ARBA00006432"/>
    </source>
</evidence>
<evidence type="ECO:0000259" key="4">
    <source>
        <dbReference type="Pfam" id="PF13193"/>
    </source>
</evidence>
<dbReference type="InterPro" id="IPR045851">
    <property type="entry name" value="AMP-bd_C_sf"/>
</dbReference>
<feature type="domain" description="AMP-binding enzyme C-terminal" evidence="4">
    <location>
        <begin position="418"/>
        <end position="492"/>
    </location>
</feature>
<gene>
    <name evidence="5" type="ORF">EPA99_18160</name>
</gene>
<proteinExistence type="inferred from homology"/>
<dbReference type="InterPro" id="IPR020845">
    <property type="entry name" value="AMP-binding_CS"/>
</dbReference>
<dbReference type="InterPro" id="IPR025110">
    <property type="entry name" value="AMP-bd_C"/>
</dbReference>
<dbReference type="GO" id="GO:0031956">
    <property type="term" value="F:medium-chain fatty acid-CoA ligase activity"/>
    <property type="evidence" value="ECO:0007669"/>
    <property type="project" value="TreeGrafter"/>
</dbReference>
<dbReference type="PANTHER" id="PTHR43201:SF5">
    <property type="entry name" value="MEDIUM-CHAIN ACYL-COA LIGASE ACSF2, MITOCHONDRIAL"/>
    <property type="match status" value="1"/>
</dbReference>
<dbReference type="InterPro" id="IPR000873">
    <property type="entry name" value="AMP-dep_synth/lig_dom"/>
</dbReference>
<dbReference type="PROSITE" id="PS00455">
    <property type="entry name" value="AMP_BINDING"/>
    <property type="match status" value="1"/>
</dbReference>
<evidence type="ECO:0000313" key="6">
    <source>
        <dbReference type="Proteomes" id="UP000289784"/>
    </source>
</evidence>
<comment type="similarity">
    <text evidence="1">Belongs to the ATP-dependent AMP-binding enzyme family.</text>
</comment>
<accession>A0A4V1N0M9</accession>
<feature type="domain" description="AMP-dependent synthetase/ligase" evidence="3">
    <location>
        <begin position="10"/>
        <end position="368"/>
    </location>
</feature>
<evidence type="ECO:0000256" key="2">
    <source>
        <dbReference type="ARBA" id="ARBA00022598"/>
    </source>
</evidence>
<dbReference type="AlphaFoldDB" id="A0A4V1N0M9"/>
<reference evidence="5 6" key="1">
    <citation type="submission" date="2019-01" db="EMBL/GenBank/DDBJ databases">
        <title>Pseudoxanthomonas composti sp. nov., isolated from compost.</title>
        <authorList>
            <person name="Yang G."/>
        </authorList>
    </citation>
    <scope>NUCLEOTIDE SEQUENCE [LARGE SCALE GENOMIC DNA]</scope>
    <source>
        <strain evidence="5 6">GSS15</strain>
    </source>
</reference>
<evidence type="ECO:0000313" key="5">
    <source>
        <dbReference type="EMBL" id="RXQ99141.1"/>
    </source>
</evidence>
<dbReference type="GO" id="GO:0006631">
    <property type="term" value="P:fatty acid metabolic process"/>
    <property type="evidence" value="ECO:0007669"/>
    <property type="project" value="TreeGrafter"/>
</dbReference>
<dbReference type="FunFam" id="3.30.300.30:FF:000008">
    <property type="entry name" value="2,3-dihydroxybenzoate-AMP ligase"/>
    <property type="match status" value="1"/>
</dbReference>
<dbReference type="SUPFAM" id="SSF56801">
    <property type="entry name" value="Acetyl-CoA synthetase-like"/>
    <property type="match status" value="1"/>
</dbReference>
<comment type="caution">
    <text evidence="5">The sequence shown here is derived from an EMBL/GenBank/DDBJ whole genome shotgun (WGS) entry which is preliminary data.</text>
</comment>
<dbReference type="Proteomes" id="UP000289784">
    <property type="component" value="Unassembled WGS sequence"/>
</dbReference>
<sequence>MLDLGTSFLASVERNPKALAIVDGDTRLSYEAWYHAISAVVAALDAAGVRHGDHVVSVLRNRWEAATLHWACQFAGVILTPLNWRATAEDVGFCVHDAEARVIVYEDAPAKSIAAAGLDESVLHVTLDTDRPGAQRFADWLELDAPPARPRASAEDWSLMLYTSGTTSKPKGVPRRHRAERAAAIAHIAQNRYGNGERTLGVMPLYHTMGVRSLLASASINGVFVCLPKFDAAAALKLIAAERIDNLYLVPTLYHDVVHHPDFAATDVSSVRKLGYAGASMTDGLLKKLAEAFRPDLFVNHYGSSEVYTFTIEDDAPSKPGSAGRSGINQMIRVVTLEASSAEQRAQANEEGQIIALLAGDEAFEGYWRRPDADAKSLRDGWYFTGDTGYVDDDGDLFVTGRVDDMIISGGENVSPVEIESHLSLHPKVDEVAVVGLPDERWGSVVTAFIKRSGAVTEEELDAWCRDSKLANFKRPRRFVFVDEIPKSPVGKLLRRKLTAGEYAPASA</sequence>
<keyword evidence="6" id="KW-1185">Reference proteome</keyword>
<dbReference type="RefSeq" id="WP_129472676.1">
    <property type="nucleotide sequence ID" value="NZ_SAWZ01000016.1"/>
</dbReference>
<name>A0A4V1N0M9_9GAMM</name>
<dbReference type="Gene3D" id="3.40.50.12780">
    <property type="entry name" value="N-terminal domain of ligase-like"/>
    <property type="match status" value="1"/>
</dbReference>
<protein>
    <submittedName>
        <fullName evidence="5">Long-chain fatty acid--CoA ligase</fullName>
    </submittedName>
</protein>
<dbReference type="InterPro" id="IPR042099">
    <property type="entry name" value="ANL_N_sf"/>
</dbReference>
<dbReference type="Gene3D" id="3.30.300.30">
    <property type="match status" value="1"/>
</dbReference>
<dbReference type="PANTHER" id="PTHR43201">
    <property type="entry name" value="ACYL-COA SYNTHETASE"/>
    <property type="match status" value="1"/>
</dbReference>
<dbReference type="EMBL" id="SAWZ01000016">
    <property type="protein sequence ID" value="RXQ99141.1"/>
    <property type="molecule type" value="Genomic_DNA"/>
</dbReference>
<organism evidence="5 6">
    <name type="scientific">Pseudoxanthomonas composti</name>
    <dbReference type="NCBI Taxonomy" id="2137479"/>
    <lineage>
        <taxon>Bacteria</taxon>
        <taxon>Pseudomonadati</taxon>
        <taxon>Pseudomonadota</taxon>
        <taxon>Gammaproteobacteria</taxon>
        <taxon>Lysobacterales</taxon>
        <taxon>Lysobacteraceae</taxon>
        <taxon>Pseudoxanthomonas</taxon>
    </lineage>
</organism>
<dbReference type="OrthoDB" id="9803968at2"/>
<dbReference type="Pfam" id="PF13193">
    <property type="entry name" value="AMP-binding_C"/>
    <property type="match status" value="1"/>
</dbReference>
<dbReference type="Pfam" id="PF00501">
    <property type="entry name" value="AMP-binding"/>
    <property type="match status" value="1"/>
</dbReference>
<keyword evidence="2 5" id="KW-0436">Ligase</keyword>
<evidence type="ECO:0000259" key="3">
    <source>
        <dbReference type="Pfam" id="PF00501"/>
    </source>
</evidence>